<accession>A0A099KB33</accession>
<dbReference type="Proteomes" id="UP000029843">
    <property type="component" value="Unassembled WGS sequence"/>
</dbReference>
<comment type="caution">
    <text evidence="1">The sequence shown here is derived from an EMBL/GenBank/DDBJ whole genome shotgun (WGS) entry which is preliminary data.</text>
</comment>
<dbReference type="RefSeq" id="WP_033095250.1">
    <property type="nucleotide sequence ID" value="NZ_JQED01000053.1"/>
</dbReference>
<evidence type="ECO:0000313" key="2">
    <source>
        <dbReference type="Proteomes" id="UP000029843"/>
    </source>
</evidence>
<evidence type="ECO:0008006" key="3">
    <source>
        <dbReference type="Google" id="ProtNLM"/>
    </source>
</evidence>
<dbReference type="InterPro" id="IPR046172">
    <property type="entry name" value="DUF6174"/>
</dbReference>
<name>A0A099KB33_COLPS</name>
<dbReference type="Pfam" id="PF19671">
    <property type="entry name" value="DUF6174"/>
    <property type="match status" value="1"/>
</dbReference>
<dbReference type="PROSITE" id="PS51257">
    <property type="entry name" value="PROKAR_LIPOPROTEIN"/>
    <property type="match status" value="1"/>
</dbReference>
<reference evidence="1 2" key="1">
    <citation type="submission" date="2014-08" db="EMBL/GenBank/DDBJ databases">
        <title>Genomic and Phenotypic Diversity of Colwellia psychrerythraea strains from Disparate Marine Basins.</title>
        <authorList>
            <person name="Techtmann S.M."/>
            <person name="Stelling S.C."/>
            <person name="Utturkar S.M."/>
            <person name="Alshibli N."/>
            <person name="Harris A."/>
            <person name="Brown S.D."/>
            <person name="Hazen T.C."/>
        </authorList>
    </citation>
    <scope>NUCLEOTIDE SEQUENCE [LARGE SCALE GENOMIC DNA]</scope>
    <source>
        <strain evidence="1 2">ND2E</strain>
    </source>
</reference>
<dbReference type="PATRIC" id="fig|28229.4.peg.3628"/>
<organism evidence="1 2">
    <name type="scientific">Colwellia psychrerythraea</name>
    <name type="common">Vibrio psychroerythus</name>
    <dbReference type="NCBI Taxonomy" id="28229"/>
    <lineage>
        <taxon>Bacteria</taxon>
        <taxon>Pseudomonadati</taxon>
        <taxon>Pseudomonadota</taxon>
        <taxon>Gammaproteobacteria</taxon>
        <taxon>Alteromonadales</taxon>
        <taxon>Colwelliaceae</taxon>
        <taxon>Colwellia</taxon>
    </lineage>
</organism>
<sequence length="149" mass="16759">MNSKFLIFLCLFMIQGCDDDSSEKELQTTINLIKKNRSIWLASGIESYTFTYFSSMNDCPSANPFPPVEITVVNGSILSIYVLEFDQFQDVENTHYSTIRQMFENMLENVGDIKGTPSFDGSFGYPKSYNTDLSDAECDGNSVVVSSFI</sequence>
<dbReference type="EMBL" id="JQED01000053">
    <property type="protein sequence ID" value="KGJ87531.1"/>
    <property type="molecule type" value="Genomic_DNA"/>
</dbReference>
<evidence type="ECO:0000313" key="1">
    <source>
        <dbReference type="EMBL" id="KGJ87531.1"/>
    </source>
</evidence>
<dbReference type="OrthoDB" id="6401302at2"/>
<dbReference type="AlphaFoldDB" id="A0A099KB33"/>
<protein>
    <recommendedName>
        <fullName evidence="3">Lipoprotein</fullName>
    </recommendedName>
</protein>
<gene>
    <name evidence="1" type="ORF">ND2E_4269</name>
</gene>
<proteinExistence type="predicted"/>